<organism evidence="2 3">
    <name type="scientific">Zophobihabitans entericus</name>
    <dbReference type="NCBI Taxonomy" id="1635327"/>
    <lineage>
        <taxon>Bacteria</taxon>
        <taxon>Pseudomonadati</taxon>
        <taxon>Pseudomonadota</taxon>
        <taxon>Gammaproteobacteria</taxon>
        <taxon>Orbales</taxon>
        <taxon>Orbaceae</taxon>
        <taxon>Zophobihabitans</taxon>
    </lineage>
</organism>
<accession>A0A6G9IC74</accession>
<dbReference type="RefSeq" id="WP_166916216.1">
    <property type="nucleotide sequence ID" value="NZ_CP050253.1"/>
</dbReference>
<dbReference type="Proteomes" id="UP000501168">
    <property type="component" value="Chromosome"/>
</dbReference>
<proteinExistence type="predicted"/>
<reference evidence="2 3" key="1">
    <citation type="submission" date="2020-03" db="EMBL/GenBank/DDBJ databases">
        <title>Complete genome sequence of Orbus sp. IPMB12 (BCRC 80908).</title>
        <authorList>
            <person name="Lo W.-S."/>
            <person name="Chang T.-H."/>
            <person name="Kuo C.-H."/>
        </authorList>
    </citation>
    <scope>NUCLEOTIDE SEQUENCE [LARGE SCALE GENOMIC DNA]</scope>
    <source>
        <strain evidence="2 3">IPMB12</strain>
    </source>
</reference>
<dbReference type="AlphaFoldDB" id="A0A6G9IC74"/>
<evidence type="ECO:0008006" key="4">
    <source>
        <dbReference type="Google" id="ProtNLM"/>
    </source>
</evidence>
<evidence type="ECO:0000313" key="2">
    <source>
        <dbReference type="EMBL" id="QIQ21419.1"/>
    </source>
</evidence>
<feature type="signal peptide" evidence="1">
    <location>
        <begin position="1"/>
        <end position="17"/>
    </location>
</feature>
<sequence>MMKKIMTIALLSAIVIAGCSTPTQRDKTRNDLLQSWVGYHLDDIIAKWGVPATEHQNKNGTTLYEWKEKPWADHRGVIYQCVDTFLADKDDVLIKWKYSSDCFANVGGFEPIDKPIPQPTL</sequence>
<keyword evidence="1" id="KW-0732">Signal</keyword>
<keyword evidence="3" id="KW-1185">Reference proteome</keyword>
<evidence type="ECO:0000256" key="1">
    <source>
        <dbReference type="SAM" id="SignalP"/>
    </source>
</evidence>
<evidence type="ECO:0000313" key="3">
    <source>
        <dbReference type="Proteomes" id="UP000501168"/>
    </source>
</evidence>
<feature type="chain" id="PRO_5026221467" description="Lipoprotein" evidence="1">
    <location>
        <begin position="18"/>
        <end position="121"/>
    </location>
</feature>
<dbReference type="KEGG" id="orb:IPMB12_06785"/>
<dbReference type="PROSITE" id="PS51257">
    <property type="entry name" value="PROKAR_LIPOPROTEIN"/>
    <property type="match status" value="1"/>
</dbReference>
<dbReference type="InParanoid" id="A0A6G9IC74"/>
<dbReference type="EMBL" id="CP050253">
    <property type="protein sequence ID" value="QIQ21419.1"/>
    <property type="molecule type" value="Genomic_DNA"/>
</dbReference>
<gene>
    <name evidence="2" type="ORF">IPMB12_06785</name>
</gene>
<protein>
    <recommendedName>
        <fullName evidence="4">Lipoprotein</fullName>
    </recommendedName>
</protein>
<name>A0A6G9IC74_9GAMM</name>